<dbReference type="InterPro" id="IPR050570">
    <property type="entry name" value="Cell_wall_metabolism_enzyme"/>
</dbReference>
<keyword evidence="1" id="KW-0175">Coiled coil</keyword>
<dbReference type="RefSeq" id="WP_173073241.1">
    <property type="nucleotide sequence ID" value="NZ_CP041345.1"/>
</dbReference>
<protein>
    <submittedName>
        <fullName evidence="4">M23 family metallopeptidase</fullName>
    </submittedName>
</protein>
<dbReference type="FunFam" id="2.70.70.10:FF:000006">
    <property type="entry name" value="M23 family peptidase"/>
    <property type="match status" value="1"/>
</dbReference>
<evidence type="ECO:0000256" key="2">
    <source>
        <dbReference type="SAM" id="Phobius"/>
    </source>
</evidence>
<organism evidence="4 5">
    <name type="scientific">Tenuifilum thalassicum</name>
    <dbReference type="NCBI Taxonomy" id="2590900"/>
    <lineage>
        <taxon>Bacteria</taxon>
        <taxon>Pseudomonadati</taxon>
        <taxon>Bacteroidota</taxon>
        <taxon>Bacteroidia</taxon>
        <taxon>Bacteroidales</taxon>
        <taxon>Tenuifilaceae</taxon>
        <taxon>Tenuifilum</taxon>
    </lineage>
</organism>
<keyword evidence="5" id="KW-1185">Reference proteome</keyword>
<keyword evidence="2" id="KW-1133">Transmembrane helix</keyword>
<evidence type="ECO:0000313" key="5">
    <source>
        <dbReference type="Proteomes" id="UP000500961"/>
    </source>
</evidence>
<dbReference type="Gene3D" id="2.70.70.10">
    <property type="entry name" value="Glucose Permease (Domain IIA)"/>
    <property type="match status" value="1"/>
</dbReference>
<name>A0A7D3XYU6_9BACT</name>
<dbReference type="AlphaFoldDB" id="A0A7D3XYU6"/>
<dbReference type="CDD" id="cd12797">
    <property type="entry name" value="M23_peptidase"/>
    <property type="match status" value="1"/>
</dbReference>
<dbReference type="GO" id="GO:0004222">
    <property type="term" value="F:metalloendopeptidase activity"/>
    <property type="evidence" value="ECO:0007669"/>
    <property type="project" value="TreeGrafter"/>
</dbReference>
<evidence type="ECO:0000313" key="4">
    <source>
        <dbReference type="EMBL" id="QKG79473.1"/>
    </source>
</evidence>
<keyword evidence="2" id="KW-0812">Transmembrane</keyword>
<dbReference type="PANTHER" id="PTHR21666">
    <property type="entry name" value="PEPTIDASE-RELATED"/>
    <property type="match status" value="1"/>
</dbReference>
<dbReference type="Pfam" id="PF01551">
    <property type="entry name" value="Peptidase_M23"/>
    <property type="match status" value="1"/>
</dbReference>
<keyword evidence="2" id="KW-0472">Membrane</keyword>
<feature type="transmembrane region" description="Helical" evidence="2">
    <location>
        <begin position="26"/>
        <end position="51"/>
    </location>
</feature>
<evidence type="ECO:0000259" key="3">
    <source>
        <dbReference type="Pfam" id="PF01551"/>
    </source>
</evidence>
<dbReference type="KEGG" id="ttz:FHG85_04050"/>
<evidence type="ECO:0000256" key="1">
    <source>
        <dbReference type="SAM" id="Coils"/>
    </source>
</evidence>
<dbReference type="SUPFAM" id="SSF51261">
    <property type="entry name" value="Duplicated hybrid motif"/>
    <property type="match status" value="1"/>
</dbReference>
<sequence length="323" mass="37130">MPRTKYKFHPEQLVFVKERRTLREKVWLVAKYIIAIFVIGFISYMVFPIFIDTPEVRKLKRENQELLVNYEIISKRIEHLSSVIADLEKRDEGIYRIIFEAKPIPSSVRNAGIGGANRYSELEKLSNSKLIVETTKKLDELSKKAYIQSRSFDEISELAKNKEKLLKSIPAIMPIRDKDLTRVASSFGMRIHPFYKVLKMHTGMDFTAPTGTKIFATGDGVVVKTRYAQRGYGNHIVIDHGFGYSTLYAHMSKFAVRVGQRVKRGTVIGYVGNTGTSVAPHLHYEVRKDDKPVNPIHYYFNDLTPEQYEKMVEIASQPTQSFD</sequence>
<dbReference type="InterPro" id="IPR016047">
    <property type="entry name" value="M23ase_b-sheet_dom"/>
</dbReference>
<dbReference type="Proteomes" id="UP000500961">
    <property type="component" value="Chromosome"/>
</dbReference>
<dbReference type="EMBL" id="CP041345">
    <property type="protein sequence ID" value="QKG79473.1"/>
    <property type="molecule type" value="Genomic_DNA"/>
</dbReference>
<gene>
    <name evidence="4" type="ORF">FHG85_04050</name>
</gene>
<proteinExistence type="predicted"/>
<reference evidence="4 5" key="1">
    <citation type="submission" date="2019-07" db="EMBL/GenBank/DDBJ databases">
        <title>Thalassofilum flectens gen. nov., sp. nov., a novel moderate thermophilic anaerobe from a shallow sea hot spring in Kunashir Island (Russia), representing a new family in the order Bacteroidales, and proposal of Thalassofilacea fam. nov.</title>
        <authorList>
            <person name="Kochetkova T.V."/>
            <person name="Podosokorskaya O.A."/>
            <person name="Novikov A."/>
            <person name="Elcheninov A.G."/>
            <person name="Toshchakov S.V."/>
            <person name="Kublanov I.V."/>
        </authorList>
    </citation>
    <scope>NUCLEOTIDE SEQUENCE [LARGE SCALE GENOMIC DNA]</scope>
    <source>
        <strain evidence="4 5">38-H</strain>
    </source>
</reference>
<dbReference type="InterPro" id="IPR011055">
    <property type="entry name" value="Dup_hybrid_motif"/>
</dbReference>
<feature type="domain" description="M23ase beta-sheet core" evidence="3">
    <location>
        <begin position="199"/>
        <end position="295"/>
    </location>
</feature>
<accession>A0A7D3XYU6</accession>
<dbReference type="PANTHER" id="PTHR21666:SF286">
    <property type="entry name" value="LIPOPROTEIN NLPD"/>
    <property type="match status" value="1"/>
</dbReference>
<feature type="coiled-coil region" evidence="1">
    <location>
        <begin position="56"/>
        <end position="90"/>
    </location>
</feature>